<dbReference type="EMBL" id="BK016090">
    <property type="protein sequence ID" value="DAF94178.1"/>
    <property type="molecule type" value="Genomic_DNA"/>
</dbReference>
<dbReference type="EMBL" id="BK016090">
    <property type="protein sequence ID" value="DAF94058.1"/>
    <property type="molecule type" value="Genomic_DNA"/>
</dbReference>
<reference evidence="1" key="1">
    <citation type="journal article" date="2021" name="Proc. Natl. Acad. Sci. U.S.A.">
        <title>A Catalog of Tens of Thousands of Viruses from Human Metagenomes Reveals Hidden Associations with Chronic Diseases.</title>
        <authorList>
            <person name="Tisza M.J."/>
            <person name="Buck C.B."/>
        </authorList>
    </citation>
    <scope>NUCLEOTIDE SEQUENCE</scope>
    <source>
        <strain evidence="1">Ctu2j3</strain>
    </source>
</reference>
<protein>
    <submittedName>
        <fullName evidence="1">Uncharacterized protein</fullName>
    </submittedName>
</protein>
<name>A0A8S5UI26_9CAUD</name>
<accession>A0A8S5UI26</accession>
<sequence>MENNQRVVDSCFDRMQARNGLTAKNQSQLGKLIPMLQLGAKNSKDGEAGLASLSDRMSSLRALIDRSREAFRRLPTMGTVSKERQLKRLTDALAVVKSLRDDGVPQGTAKALRALKNELTSLREIAYLGELNEETLDLTALRNWDVLLVQLLETSQTRFDEQRMLLTSDQEEQTPALSESELKDPVFSPKMKDVLNTVSGSSGSLPKPEAGAPFTLGRTSVIPVPKTMIDERVLKARGFKYQNLGGYFVLADQVLVTIDPASELTIDDVLKSIRKNTKQRYAQVVNQGMPLRGHVWHWIMREPELDAFTSAFPAKSLQLRNWGFC</sequence>
<proteinExistence type="predicted"/>
<organism evidence="1">
    <name type="scientific">Myoviridae sp. ctu2j3</name>
    <dbReference type="NCBI Taxonomy" id="2825197"/>
    <lineage>
        <taxon>Viruses</taxon>
        <taxon>Duplodnaviria</taxon>
        <taxon>Heunggongvirae</taxon>
        <taxon>Uroviricota</taxon>
        <taxon>Caudoviricetes</taxon>
    </lineage>
</organism>
<evidence type="ECO:0000313" key="1">
    <source>
        <dbReference type="EMBL" id="DAF94058.1"/>
    </source>
</evidence>